<dbReference type="Proteomes" id="UP001649381">
    <property type="component" value="Unassembled WGS sequence"/>
</dbReference>
<organism evidence="2 3">
    <name type="scientific">Pseudalkalibacillus berkeleyi</name>
    <dbReference type="NCBI Taxonomy" id="1069813"/>
    <lineage>
        <taxon>Bacteria</taxon>
        <taxon>Bacillati</taxon>
        <taxon>Bacillota</taxon>
        <taxon>Bacilli</taxon>
        <taxon>Bacillales</taxon>
        <taxon>Fictibacillaceae</taxon>
        <taxon>Pseudalkalibacillus</taxon>
    </lineage>
</organism>
<dbReference type="Pfam" id="PF13302">
    <property type="entry name" value="Acetyltransf_3"/>
    <property type="match status" value="1"/>
</dbReference>
<accession>A0ABS9H2J6</accession>
<dbReference type="InterPro" id="IPR051908">
    <property type="entry name" value="Ribosomal_N-acetyltransferase"/>
</dbReference>
<dbReference type="PROSITE" id="PS51186">
    <property type="entry name" value="GNAT"/>
    <property type="match status" value="1"/>
</dbReference>
<gene>
    <name evidence="2" type="ORF">L2716_11140</name>
</gene>
<evidence type="ECO:0000313" key="2">
    <source>
        <dbReference type="EMBL" id="MCF6138281.1"/>
    </source>
</evidence>
<sequence>MQNPILIDVAKELETERLILRMPQPGDGAAVNEAIRASIKEMKPWLPFVQTTPTVEETESNLREAYSHFVKRTSLRYLIFRKDNNEFVGSTGYHNIDWDVPKLELGYWIDTRYAGKGYMTEAIQKLTEYAQHDLKMRRVVIQCESENKRSRSIPEKLGFELEGILKNDDLSVDGKRLTDTCIYAKVR</sequence>
<dbReference type="InterPro" id="IPR016181">
    <property type="entry name" value="Acyl_CoA_acyltransferase"/>
</dbReference>
<dbReference type="PANTHER" id="PTHR43441:SF3">
    <property type="entry name" value="ACETYLTRANSFERASE"/>
    <property type="match status" value="1"/>
</dbReference>
<protein>
    <submittedName>
        <fullName evidence="2">GNAT family N-acetyltransferase</fullName>
    </submittedName>
</protein>
<keyword evidence="3" id="KW-1185">Reference proteome</keyword>
<reference evidence="2 3" key="1">
    <citation type="submission" date="2022-01" db="EMBL/GenBank/DDBJ databases">
        <title>Alkalihalobacillus sp. EGI L200015, a novel bacterium isolated from a salt lake sediment.</title>
        <authorList>
            <person name="Gao L."/>
            <person name="Fang B.-Z."/>
            <person name="Li W.-J."/>
        </authorList>
    </citation>
    <scope>NUCLEOTIDE SEQUENCE [LARGE SCALE GENOMIC DNA]</scope>
    <source>
        <strain evidence="2 3">KCTC 12718</strain>
    </source>
</reference>
<comment type="caution">
    <text evidence="2">The sequence shown here is derived from an EMBL/GenBank/DDBJ whole genome shotgun (WGS) entry which is preliminary data.</text>
</comment>
<dbReference type="SUPFAM" id="SSF55729">
    <property type="entry name" value="Acyl-CoA N-acyltransferases (Nat)"/>
    <property type="match status" value="1"/>
</dbReference>
<proteinExistence type="predicted"/>
<dbReference type="EMBL" id="JAKIJS010000001">
    <property type="protein sequence ID" value="MCF6138281.1"/>
    <property type="molecule type" value="Genomic_DNA"/>
</dbReference>
<dbReference type="PANTHER" id="PTHR43441">
    <property type="entry name" value="RIBOSOMAL-PROTEIN-SERINE ACETYLTRANSFERASE"/>
    <property type="match status" value="1"/>
</dbReference>
<dbReference type="RefSeq" id="WP_236334579.1">
    <property type="nucleotide sequence ID" value="NZ_JAKIJS010000001.1"/>
</dbReference>
<name>A0ABS9H2J6_9BACL</name>
<feature type="domain" description="N-acetyltransferase" evidence="1">
    <location>
        <begin position="33"/>
        <end position="178"/>
    </location>
</feature>
<dbReference type="InterPro" id="IPR000182">
    <property type="entry name" value="GNAT_dom"/>
</dbReference>
<dbReference type="Gene3D" id="3.40.630.30">
    <property type="match status" value="1"/>
</dbReference>
<evidence type="ECO:0000313" key="3">
    <source>
        <dbReference type="Proteomes" id="UP001649381"/>
    </source>
</evidence>
<evidence type="ECO:0000259" key="1">
    <source>
        <dbReference type="PROSITE" id="PS51186"/>
    </source>
</evidence>